<dbReference type="KEGG" id="pars:DRW48_00410"/>
<sequence>MNGKWPALALVAAGLAAGAGVWYMQVWGFYETLPQDRVAPQITATLADGTLRVLPVASAEGIDANSSPVRWRACFTLSQPAPVADMVPFAAPTPLNGPSWFDCYDSGAVTAALASGEAKAYLGAAEVRPDVDRVLAIWPDGHGVAWHQFNEKTPERGVMD</sequence>
<evidence type="ECO:0000313" key="2">
    <source>
        <dbReference type="Proteomes" id="UP000252023"/>
    </source>
</evidence>
<keyword evidence="1" id="KW-0418">Kinase</keyword>
<organism evidence="1 2">
    <name type="scientific">Paracoccus suum</name>
    <dbReference type="NCBI Taxonomy" id="2259340"/>
    <lineage>
        <taxon>Bacteria</taxon>
        <taxon>Pseudomonadati</taxon>
        <taxon>Pseudomonadota</taxon>
        <taxon>Alphaproteobacteria</taxon>
        <taxon>Rhodobacterales</taxon>
        <taxon>Paracoccaceae</taxon>
        <taxon>Paracoccus</taxon>
    </lineage>
</organism>
<gene>
    <name evidence="1" type="ORF">DRW48_00410</name>
</gene>
<evidence type="ECO:0000313" key="1">
    <source>
        <dbReference type="EMBL" id="AXC48368.1"/>
    </source>
</evidence>
<name>A0A344PG63_9RHOB</name>
<reference evidence="2" key="1">
    <citation type="submission" date="2018-07" db="EMBL/GenBank/DDBJ databases">
        <title>Genome sequencing of Paracoccus sp. SC2-6.</title>
        <authorList>
            <person name="Heo J."/>
            <person name="Kim S.-J."/>
            <person name="Kwon S.-W."/>
        </authorList>
    </citation>
    <scope>NUCLEOTIDE SEQUENCE [LARGE SCALE GENOMIC DNA]</scope>
    <source>
        <strain evidence="2">SC2-6</strain>
    </source>
</reference>
<protein>
    <submittedName>
        <fullName evidence="1">Histidine kinase</fullName>
    </submittedName>
</protein>
<dbReference type="Pfam" id="PF20044">
    <property type="entry name" value="DUF6446"/>
    <property type="match status" value="1"/>
</dbReference>
<accession>A0A344PG63</accession>
<dbReference type="EMBL" id="CP030918">
    <property type="protein sequence ID" value="AXC48368.1"/>
    <property type="molecule type" value="Genomic_DNA"/>
</dbReference>
<dbReference type="OrthoDB" id="7819947at2"/>
<dbReference type="AlphaFoldDB" id="A0A344PG63"/>
<dbReference type="GO" id="GO:0016301">
    <property type="term" value="F:kinase activity"/>
    <property type="evidence" value="ECO:0007669"/>
    <property type="project" value="UniProtKB-KW"/>
</dbReference>
<dbReference type="InterPro" id="IPR045616">
    <property type="entry name" value="DUF6446"/>
</dbReference>
<dbReference type="Proteomes" id="UP000252023">
    <property type="component" value="Chromosome"/>
</dbReference>
<proteinExistence type="predicted"/>
<keyword evidence="1" id="KW-0808">Transferase</keyword>
<keyword evidence="2" id="KW-1185">Reference proteome</keyword>
<dbReference type="RefSeq" id="WP_114074688.1">
    <property type="nucleotide sequence ID" value="NZ_CP030918.1"/>
</dbReference>